<sequence length="276" mass="30435">MSVSLRTSKTNLVTKVATQKNKLVNGSLIFLVKLQIVNKKVLLLLLLVIAGDIEANPGPRNASIFPCGHCELSVTWTQIGVCCDGCGVWHHKSCEAIDTKEMEHLEGSSVVLFCCICESMNIDSFTFNSYELHTSNMFYPLSDLTIDYLNYTNPFSPVHTSSPINKNNPRALSSRTSQVSSSITTSDTRTSITIPRKSNLRLLTVNCCTALDYVKPDIICVTESWLKGIKPGKEPSKGAIKSSEISPDNFTFHRNDRLTRGGGVFTVVRKDLIAVE</sequence>
<dbReference type="SUPFAM" id="SSF57903">
    <property type="entry name" value="FYVE/PHD zinc finger"/>
    <property type="match status" value="1"/>
</dbReference>
<name>A0ABY7D8D5_MYAAR</name>
<dbReference type="Proteomes" id="UP001164746">
    <property type="component" value="Chromosome 1"/>
</dbReference>
<gene>
    <name evidence="2" type="ORF">MAR_006014</name>
</gene>
<dbReference type="Gene3D" id="3.30.40.10">
    <property type="entry name" value="Zinc/RING finger domain, C3HC4 (zinc finger)"/>
    <property type="match status" value="1"/>
</dbReference>
<feature type="region of interest" description="Disordered" evidence="1">
    <location>
        <begin position="160"/>
        <end position="180"/>
    </location>
</feature>
<keyword evidence="3" id="KW-1185">Reference proteome</keyword>
<dbReference type="InterPro" id="IPR013083">
    <property type="entry name" value="Znf_RING/FYVE/PHD"/>
</dbReference>
<evidence type="ECO:0000256" key="1">
    <source>
        <dbReference type="SAM" id="MobiDB-lite"/>
    </source>
</evidence>
<dbReference type="InterPro" id="IPR011011">
    <property type="entry name" value="Znf_FYVE_PHD"/>
</dbReference>
<feature type="compositionally biased region" description="Polar residues" evidence="1">
    <location>
        <begin position="160"/>
        <end position="171"/>
    </location>
</feature>
<evidence type="ECO:0000313" key="2">
    <source>
        <dbReference type="EMBL" id="WAQ93543.1"/>
    </source>
</evidence>
<evidence type="ECO:0008006" key="4">
    <source>
        <dbReference type="Google" id="ProtNLM"/>
    </source>
</evidence>
<protein>
    <recommendedName>
        <fullName evidence="4">PHD-type domain-containing protein</fullName>
    </recommendedName>
</protein>
<proteinExistence type="predicted"/>
<evidence type="ECO:0000313" key="3">
    <source>
        <dbReference type="Proteomes" id="UP001164746"/>
    </source>
</evidence>
<reference evidence="2" key="1">
    <citation type="submission" date="2022-11" db="EMBL/GenBank/DDBJ databases">
        <title>Centuries of genome instability and evolution in soft-shell clam transmissible cancer (bioRxiv).</title>
        <authorList>
            <person name="Hart S.F.M."/>
            <person name="Yonemitsu M.A."/>
            <person name="Giersch R.M."/>
            <person name="Beal B.F."/>
            <person name="Arriagada G."/>
            <person name="Davis B.W."/>
            <person name="Ostrander E.A."/>
            <person name="Goff S.P."/>
            <person name="Metzger M.J."/>
        </authorList>
    </citation>
    <scope>NUCLEOTIDE SEQUENCE</scope>
    <source>
        <strain evidence="2">MELC-2E11</strain>
        <tissue evidence="2">Siphon/mantle</tissue>
    </source>
</reference>
<organism evidence="2 3">
    <name type="scientific">Mya arenaria</name>
    <name type="common">Soft-shell clam</name>
    <dbReference type="NCBI Taxonomy" id="6604"/>
    <lineage>
        <taxon>Eukaryota</taxon>
        <taxon>Metazoa</taxon>
        <taxon>Spiralia</taxon>
        <taxon>Lophotrochozoa</taxon>
        <taxon>Mollusca</taxon>
        <taxon>Bivalvia</taxon>
        <taxon>Autobranchia</taxon>
        <taxon>Heteroconchia</taxon>
        <taxon>Euheterodonta</taxon>
        <taxon>Imparidentia</taxon>
        <taxon>Neoheterodontei</taxon>
        <taxon>Myida</taxon>
        <taxon>Myoidea</taxon>
        <taxon>Myidae</taxon>
        <taxon>Mya</taxon>
    </lineage>
</organism>
<accession>A0ABY7D8D5</accession>
<dbReference type="EMBL" id="CP111012">
    <property type="protein sequence ID" value="WAQ93543.1"/>
    <property type="molecule type" value="Genomic_DNA"/>
</dbReference>